<proteinExistence type="inferred from homology"/>
<comment type="similarity">
    <text evidence="1">Belongs to the LRRFIP family.</text>
</comment>
<dbReference type="PANTHER" id="PTHR19212">
    <property type="entry name" value="LEUCINE RICH REPEAT IN FLII INTERACTING PROTEIN"/>
    <property type="match status" value="1"/>
</dbReference>
<accession>A0AAD8DA67</accession>
<reference evidence="4" key="1">
    <citation type="submission" date="2022-02" db="EMBL/GenBank/DDBJ databases">
        <title>Atlantic sturgeon de novo genome assembly.</title>
        <authorList>
            <person name="Stock M."/>
            <person name="Klopp C."/>
            <person name="Guiguen Y."/>
            <person name="Cabau C."/>
            <person name="Parinello H."/>
            <person name="Santidrian Yebra-Pimentel E."/>
            <person name="Kuhl H."/>
            <person name="Dirks R.P."/>
            <person name="Guessner J."/>
            <person name="Wuertz S."/>
            <person name="Du K."/>
            <person name="Schartl M."/>
        </authorList>
    </citation>
    <scope>NUCLEOTIDE SEQUENCE</scope>
    <source>
        <strain evidence="4">STURGEONOMICS-FGT-2020</strain>
        <tissue evidence="4">Whole blood</tissue>
    </source>
</reference>
<dbReference type="Pfam" id="PF09738">
    <property type="entry name" value="LRRFIP"/>
    <property type="match status" value="1"/>
</dbReference>
<evidence type="ECO:0000256" key="1">
    <source>
        <dbReference type="ARBA" id="ARBA00008275"/>
    </source>
</evidence>
<gene>
    <name evidence="4" type="primary">LRRFIP1</name>
    <name evidence="4" type="ORF">AOXY_G12453</name>
</gene>
<organism evidence="4 5">
    <name type="scientific">Acipenser oxyrinchus oxyrinchus</name>
    <dbReference type="NCBI Taxonomy" id="40147"/>
    <lineage>
        <taxon>Eukaryota</taxon>
        <taxon>Metazoa</taxon>
        <taxon>Chordata</taxon>
        <taxon>Craniata</taxon>
        <taxon>Vertebrata</taxon>
        <taxon>Euteleostomi</taxon>
        <taxon>Actinopterygii</taxon>
        <taxon>Chondrostei</taxon>
        <taxon>Acipenseriformes</taxon>
        <taxon>Acipenseridae</taxon>
        <taxon>Acipenser</taxon>
    </lineage>
</organism>
<dbReference type="EMBL" id="JAGXEW010000011">
    <property type="protein sequence ID" value="KAK1165953.1"/>
    <property type="molecule type" value="Genomic_DNA"/>
</dbReference>
<evidence type="ECO:0000256" key="3">
    <source>
        <dbReference type="SAM" id="MobiDB-lite"/>
    </source>
</evidence>
<feature type="region of interest" description="Disordered" evidence="3">
    <location>
        <begin position="1"/>
        <end position="97"/>
    </location>
</feature>
<protein>
    <submittedName>
        <fullName evidence="4">FK506-binding protein 5-like isoform X10</fullName>
    </submittedName>
</protein>
<evidence type="ECO:0000256" key="2">
    <source>
        <dbReference type="ARBA" id="ARBA00023054"/>
    </source>
</evidence>
<dbReference type="Proteomes" id="UP001230051">
    <property type="component" value="Unassembled WGS sequence"/>
</dbReference>
<feature type="compositionally biased region" description="Low complexity" evidence="3">
    <location>
        <begin position="65"/>
        <end position="93"/>
    </location>
</feature>
<feature type="compositionally biased region" description="Low complexity" evidence="3">
    <location>
        <begin position="27"/>
        <end position="41"/>
    </location>
</feature>
<evidence type="ECO:0000313" key="4">
    <source>
        <dbReference type="EMBL" id="KAK1165953.1"/>
    </source>
</evidence>
<comment type="caution">
    <text evidence="4">The sequence shown here is derived from an EMBL/GenBank/DDBJ whole genome shotgun (WGS) entry which is preliminary data.</text>
</comment>
<keyword evidence="5" id="KW-1185">Reference proteome</keyword>
<dbReference type="PANTHER" id="PTHR19212:SF5">
    <property type="entry name" value="LEUCINE-RICH REPEAT FLIGHTLESS-INTERACTING PROTEIN 1"/>
    <property type="match status" value="1"/>
</dbReference>
<dbReference type="InterPro" id="IPR019139">
    <property type="entry name" value="LRRFIP1/2"/>
</dbReference>
<evidence type="ECO:0000313" key="5">
    <source>
        <dbReference type="Proteomes" id="UP001230051"/>
    </source>
</evidence>
<keyword evidence="2" id="KW-0175">Coiled coil</keyword>
<dbReference type="AlphaFoldDB" id="A0AAD8DA67"/>
<dbReference type="GO" id="GO:0000981">
    <property type="term" value="F:DNA-binding transcription factor activity, RNA polymerase II-specific"/>
    <property type="evidence" value="ECO:0007669"/>
    <property type="project" value="TreeGrafter"/>
</dbReference>
<sequence length="125" mass="12974">MSDDDERMSVGSRGSLRPSEYSGFPGSSSRASSRASSARASPVVSTHRQPRPNSGPEPGQWGSIGSRSASTLSAATLASLGGSSSRRGSGDTSISADTEASIREIKVSQSTCWTLFPHPSKRTAE</sequence>
<dbReference type="GO" id="GO:0000978">
    <property type="term" value="F:RNA polymerase II cis-regulatory region sequence-specific DNA binding"/>
    <property type="evidence" value="ECO:0007669"/>
    <property type="project" value="TreeGrafter"/>
</dbReference>
<name>A0AAD8DA67_ACIOX</name>